<keyword evidence="4" id="KW-1185">Reference proteome</keyword>
<dbReference type="Proteomes" id="UP000523795">
    <property type="component" value="Unassembled WGS sequence"/>
</dbReference>
<feature type="compositionally biased region" description="Basic and acidic residues" evidence="1">
    <location>
        <begin position="96"/>
        <end position="106"/>
    </location>
</feature>
<feature type="domain" description="N-acetyltransferase" evidence="2">
    <location>
        <begin position="5"/>
        <end position="91"/>
    </location>
</feature>
<feature type="region of interest" description="Disordered" evidence="1">
    <location>
        <begin position="96"/>
        <end position="140"/>
    </location>
</feature>
<organism evidence="3 4">
    <name type="scientific">Arthrobacter deserti</name>
    <dbReference type="NCBI Taxonomy" id="1742687"/>
    <lineage>
        <taxon>Bacteria</taxon>
        <taxon>Bacillati</taxon>
        <taxon>Actinomycetota</taxon>
        <taxon>Actinomycetes</taxon>
        <taxon>Micrococcales</taxon>
        <taxon>Micrococcaceae</taxon>
        <taxon>Arthrobacter</taxon>
    </lineage>
</organism>
<evidence type="ECO:0000313" key="4">
    <source>
        <dbReference type="Proteomes" id="UP000523795"/>
    </source>
</evidence>
<accession>A0ABX1JM34</accession>
<dbReference type="InterPro" id="IPR016181">
    <property type="entry name" value="Acyl_CoA_acyltransferase"/>
</dbReference>
<protein>
    <submittedName>
        <fullName evidence="3">N-acetyltransferase</fullName>
    </submittedName>
</protein>
<evidence type="ECO:0000256" key="1">
    <source>
        <dbReference type="SAM" id="MobiDB-lite"/>
    </source>
</evidence>
<dbReference type="EMBL" id="JAAZSR010000048">
    <property type="protein sequence ID" value="NKX49934.1"/>
    <property type="molecule type" value="Genomic_DNA"/>
</dbReference>
<gene>
    <name evidence="3" type="ORF">HER39_04955</name>
</gene>
<dbReference type="Gene3D" id="3.40.630.30">
    <property type="match status" value="1"/>
</dbReference>
<sequence length="162" mass="17866">MPVIRNNFDASQFDAYVDGAVAGSLHYRILNGQMWLLDLEVDHEHRNLGLKNLLGQKGLTGAHRRRLSVLPFCHDARRHIIAHPVYIQLVPQEQRKRLPKTVEPRRRSGTGRTPKIRQQGAVKSAPAAARTAAAGKRGPAGSRCWCAWIWKAPPPGSTSGAG</sequence>
<dbReference type="InterPro" id="IPR031165">
    <property type="entry name" value="GNAT_YJDJ"/>
</dbReference>
<comment type="caution">
    <text evidence="3">The sequence shown here is derived from an EMBL/GenBank/DDBJ whole genome shotgun (WGS) entry which is preliminary data.</text>
</comment>
<evidence type="ECO:0000259" key="2">
    <source>
        <dbReference type="PROSITE" id="PS51729"/>
    </source>
</evidence>
<dbReference type="PROSITE" id="PS51729">
    <property type="entry name" value="GNAT_YJDJ"/>
    <property type="match status" value="1"/>
</dbReference>
<reference evidence="3 4" key="1">
    <citation type="submission" date="2020-04" db="EMBL/GenBank/DDBJ databases">
        <authorList>
            <person name="Liu S."/>
        </authorList>
    </citation>
    <scope>NUCLEOTIDE SEQUENCE [LARGE SCALE GENOMIC DNA]</scope>
    <source>
        <strain evidence="3 4">CGMCC 1.15091</strain>
    </source>
</reference>
<name>A0ABX1JM34_9MICC</name>
<evidence type="ECO:0000313" key="3">
    <source>
        <dbReference type="EMBL" id="NKX49934.1"/>
    </source>
</evidence>
<feature type="compositionally biased region" description="Low complexity" evidence="1">
    <location>
        <begin position="121"/>
        <end position="140"/>
    </location>
</feature>
<dbReference type="SUPFAM" id="SSF55729">
    <property type="entry name" value="Acyl-CoA N-acyltransferases (Nat)"/>
    <property type="match status" value="1"/>
</dbReference>
<proteinExistence type="predicted"/>